<dbReference type="EMBL" id="SOHQ01000001">
    <property type="protein sequence ID" value="TFD82419.1"/>
    <property type="molecule type" value="Genomic_DNA"/>
</dbReference>
<reference evidence="7 8" key="1">
    <citation type="submission" date="2019-03" db="EMBL/GenBank/DDBJ databases">
        <title>Genomics of glacier-inhabiting Cryobacterium strains.</title>
        <authorList>
            <person name="Liu Q."/>
            <person name="Xin Y.-H."/>
        </authorList>
    </citation>
    <scope>NUCLEOTIDE SEQUENCE [LARGE SCALE GENOMIC DNA]</scope>
    <source>
        <strain evidence="7 8">CGMCC 1.4292</strain>
    </source>
</reference>
<dbReference type="InterPro" id="IPR036271">
    <property type="entry name" value="Tet_transcr_reg_TetR-rel_C_sf"/>
</dbReference>
<dbReference type="OrthoDB" id="9805134at2"/>
<accession>A0A4Y8KTK7</accession>
<dbReference type="Pfam" id="PF00440">
    <property type="entry name" value="TetR_N"/>
    <property type="match status" value="1"/>
</dbReference>
<keyword evidence="8" id="KW-1185">Reference proteome</keyword>
<evidence type="ECO:0000256" key="3">
    <source>
        <dbReference type="ARBA" id="ARBA00023163"/>
    </source>
</evidence>
<comment type="caution">
    <text evidence="7">The sequence shown here is derived from an EMBL/GenBank/DDBJ whole genome shotgun (WGS) entry which is preliminary data.</text>
</comment>
<dbReference type="InterPro" id="IPR009057">
    <property type="entry name" value="Homeodomain-like_sf"/>
</dbReference>
<dbReference type="SUPFAM" id="SSF48498">
    <property type="entry name" value="Tetracyclin repressor-like, C-terminal domain"/>
    <property type="match status" value="1"/>
</dbReference>
<evidence type="ECO:0000259" key="6">
    <source>
        <dbReference type="PROSITE" id="PS50977"/>
    </source>
</evidence>
<sequence length="297" mass="32447">MSWKPARCRRRPGNRAPGETVASIQRRSTPWPPWSRTVQHFGRRREFFTGCLGGLVSKQSFRYTQGMGRPRQFDRDDVLDRALDLFWELGYHDASVRRLSAAMGVNVATVFSEFGDKEGLYEQALAKYESQKLPLFIGALERPGADIGTVLQVLRDFGRFADSGTAPGCLITNSAIEFAPVPSLSRDALTRYIDRLRSAYSTALTASTPSGDRNTAFAQALQHQARSLAATTLGLFVMIRAKVPAAVVHDAVEGTIATLLSSFQKAVAVESDAVKHHRSIASGTAESTSTIRKGTAP</sequence>
<keyword evidence="3" id="KW-0804">Transcription</keyword>
<dbReference type="InterPro" id="IPR001647">
    <property type="entry name" value="HTH_TetR"/>
</dbReference>
<dbReference type="PROSITE" id="PS50977">
    <property type="entry name" value="HTH_TETR_2"/>
    <property type="match status" value="1"/>
</dbReference>
<dbReference type="GO" id="GO:0003677">
    <property type="term" value="F:DNA binding"/>
    <property type="evidence" value="ECO:0007669"/>
    <property type="project" value="UniProtKB-UniRule"/>
</dbReference>
<dbReference type="PRINTS" id="PR00455">
    <property type="entry name" value="HTHTETR"/>
</dbReference>
<keyword evidence="2 4" id="KW-0238">DNA-binding</keyword>
<dbReference type="Gene3D" id="1.10.357.10">
    <property type="entry name" value="Tetracycline Repressor, domain 2"/>
    <property type="match status" value="1"/>
</dbReference>
<protein>
    <submittedName>
        <fullName evidence="7">TetR/AcrR family transcriptional regulator</fullName>
    </submittedName>
</protein>
<feature type="compositionally biased region" description="Basic residues" evidence="5">
    <location>
        <begin position="1"/>
        <end position="13"/>
    </location>
</feature>
<feature type="region of interest" description="Disordered" evidence="5">
    <location>
        <begin position="1"/>
        <end position="21"/>
    </location>
</feature>
<feature type="domain" description="HTH tetR-type" evidence="6">
    <location>
        <begin position="72"/>
        <end position="132"/>
    </location>
</feature>
<keyword evidence="1" id="KW-0805">Transcription regulation</keyword>
<dbReference type="PANTHER" id="PTHR47506">
    <property type="entry name" value="TRANSCRIPTIONAL REGULATORY PROTEIN"/>
    <property type="match status" value="1"/>
</dbReference>
<evidence type="ECO:0000313" key="7">
    <source>
        <dbReference type="EMBL" id="TFD82419.1"/>
    </source>
</evidence>
<dbReference type="Gene3D" id="1.10.10.60">
    <property type="entry name" value="Homeodomain-like"/>
    <property type="match status" value="1"/>
</dbReference>
<evidence type="ECO:0000256" key="2">
    <source>
        <dbReference type="ARBA" id="ARBA00023125"/>
    </source>
</evidence>
<proteinExistence type="predicted"/>
<feature type="region of interest" description="Disordered" evidence="5">
    <location>
        <begin position="278"/>
        <end position="297"/>
    </location>
</feature>
<dbReference type="AlphaFoldDB" id="A0A4Y8KTK7"/>
<dbReference type="SUPFAM" id="SSF46689">
    <property type="entry name" value="Homeodomain-like"/>
    <property type="match status" value="1"/>
</dbReference>
<evidence type="ECO:0000256" key="1">
    <source>
        <dbReference type="ARBA" id="ARBA00023015"/>
    </source>
</evidence>
<dbReference type="Proteomes" id="UP000298218">
    <property type="component" value="Unassembled WGS sequence"/>
</dbReference>
<evidence type="ECO:0000256" key="5">
    <source>
        <dbReference type="SAM" id="MobiDB-lite"/>
    </source>
</evidence>
<dbReference type="PANTHER" id="PTHR47506:SF1">
    <property type="entry name" value="HTH-TYPE TRANSCRIPTIONAL REGULATOR YJDC"/>
    <property type="match status" value="1"/>
</dbReference>
<feature type="compositionally biased region" description="Polar residues" evidence="5">
    <location>
        <begin position="281"/>
        <end position="297"/>
    </location>
</feature>
<evidence type="ECO:0000313" key="8">
    <source>
        <dbReference type="Proteomes" id="UP000298218"/>
    </source>
</evidence>
<name>A0A4Y8KTK7_9MICO</name>
<organism evidence="7 8">
    <name type="scientific">Cryobacterium psychrophilum</name>
    <dbReference type="NCBI Taxonomy" id="41988"/>
    <lineage>
        <taxon>Bacteria</taxon>
        <taxon>Bacillati</taxon>
        <taxon>Actinomycetota</taxon>
        <taxon>Actinomycetes</taxon>
        <taxon>Micrococcales</taxon>
        <taxon>Microbacteriaceae</taxon>
        <taxon>Cryobacterium</taxon>
    </lineage>
</organism>
<gene>
    <name evidence="7" type="ORF">E3T53_00670</name>
</gene>
<feature type="DNA-binding region" description="H-T-H motif" evidence="4">
    <location>
        <begin position="95"/>
        <end position="114"/>
    </location>
</feature>
<evidence type="ECO:0000256" key="4">
    <source>
        <dbReference type="PROSITE-ProRule" id="PRU00335"/>
    </source>
</evidence>